<reference evidence="9 10" key="1">
    <citation type="submission" date="2013-04" db="EMBL/GenBank/DDBJ databases">
        <title>The Genome Sequence of Bacteroides massiliensis DSM 17679.</title>
        <authorList>
            <consortium name="The Broad Institute Genomics Platform"/>
            <person name="Earl A."/>
            <person name="Ward D."/>
            <person name="Feldgarden M."/>
            <person name="Gevers D."/>
            <person name="Martens E."/>
            <person name="Fenner L."/>
            <person name="Roux V."/>
            <person name="Mallet M.N."/>
            <person name="Raoult D."/>
            <person name="Walker B."/>
            <person name="Young S."/>
            <person name="Zeng Q."/>
            <person name="Gargeya S."/>
            <person name="Fitzgerald M."/>
            <person name="Haas B."/>
            <person name="Abouelleil A."/>
            <person name="Allen A.W."/>
            <person name="Alvarado L."/>
            <person name="Arachchi H.M."/>
            <person name="Berlin A.M."/>
            <person name="Chapman S.B."/>
            <person name="Gainer-Dewar J."/>
            <person name="Goldberg J."/>
            <person name="Griggs A."/>
            <person name="Gujja S."/>
            <person name="Hansen M."/>
            <person name="Howarth C."/>
            <person name="Imamovic A."/>
            <person name="Ireland A."/>
            <person name="Larimer J."/>
            <person name="McCowan C."/>
            <person name="Murphy C."/>
            <person name="Pearson M."/>
            <person name="Poon T.W."/>
            <person name="Priest M."/>
            <person name="Roberts A."/>
            <person name="Saif S."/>
            <person name="Shea T."/>
            <person name="Sisk P."/>
            <person name="Sykes S."/>
            <person name="Wortman J."/>
            <person name="Nusbaum C."/>
            <person name="Birren B."/>
        </authorList>
    </citation>
    <scope>NUCLEOTIDE SEQUENCE [LARGE SCALE GENOMIC DNA]</scope>
    <source>
        <strain evidence="10">B84634 / Timone 84634 / DSM 17679 / JCM 13223</strain>
    </source>
</reference>
<evidence type="ECO:0000256" key="5">
    <source>
        <dbReference type="ARBA" id="ARBA00023237"/>
    </source>
</evidence>
<dbReference type="EMBL" id="AQHY01000030">
    <property type="protein sequence ID" value="EOA53648.1"/>
    <property type="molecule type" value="Genomic_DNA"/>
</dbReference>
<dbReference type="eggNOG" id="COG0702">
    <property type="taxonomic scope" value="Bacteria"/>
</dbReference>
<feature type="domain" description="RagB/SusD" evidence="7">
    <location>
        <begin position="284"/>
        <end position="644"/>
    </location>
</feature>
<proteinExistence type="inferred from homology"/>
<dbReference type="GeneID" id="60061333"/>
<evidence type="ECO:0000313" key="10">
    <source>
        <dbReference type="Proteomes" id="UP000017831"/>
    </source>
</evidence>
<evidence type="ECO:0000256" key="4">
    <source>
        <dbReference type="ARBA" id="ARBA00023136"/>
    </source>
</evidence>
<dbReference type="Gene3D" id="1.25.40.390">
    <property type="match status" value="1"/>
</dbReference>
<dbReference type="InterPro" id="IPR012944">
    <property type="entry name" value="SusD_RagB_dom"/>
</dbReference>
<feature type="chain" id="PRO_5004676305" description="RagB/SusD domain-containing protein" evidence="6">
    <location>
        <begin position="20"/>
        <end position="646"/>
    </location>
</feature>
<dbReference type="Pfam" id="PF14322">
    <property type="entry name" value="SusD-like_3"/>
    <property type="match status" value="1"/>
</dbReference>
<evidence type="ECO:0000256" key="1">
    <source>
        <dbReference type="ARBA" id="ARBA00004442"/>
    </source>
</evidence>
<keyword evidence="4" id="KW-0472">Membrane</keyword>
<dbReference type="RefSeq" id="WP_005942381.1">
    <property type="nucleotide sequence ID" value="NZ_KB890340.1"/>
</dbReference>
<feature type="signal peptide" evidence="6">
    <location>
        <begin position="1"/>
        <end position="19"/>
    </location>
</feature>
<comment type="similarity">
    <text evidence="2">Belongs to the SusD family.</text>
</comment>
<dbReference type="Proteomes" id="UP000017831">
    <property type="component" value="Unassembled WGS sequence"/>
</dbReference>
<dbReference type="STRING" id="1121098.HMPREF1534_02769"/>
<evidence type="ECO:0000256" key="3">
    <source>
        <dbReference type="ARBA" id="ARBA00022729"/>
    </source>
</evidence>
<organism evidence="9 10">
    <name type="scientific">Phocaeicola massiliensis B84634 = Timone 84634 = DSM 17679 = JCM 13223</name>
    <dbReference type="NCBI Taxonomy" id="1121098"/>
    <lineage>
        <taxon>Bacteria</taxon>
        <taxon>Pseudomonadati</taxon>
        <taxon>Bacteroidota</taxon>
        <taxon>Bacteroidia</taxon>
        <taxon>Bacteroidales</taxon>
        <taxon>Bacteroidaceae</taxon>
        <taxon>Phocaeicola</taxon>
    </lineage>
</organism>
<gene>
    <name evidence="9" type="ORF">HMPREF1534_02769</name>
</gene>
<name>U6REM5_9BACT</name>
<dbReference type="SUPFAM" id="SSF48452">
    <property type="entry name" value="TPR-like"/>
    <property type="match status" value="1"/>
</dbReference>
<evidence type="ECO:0008006" key="11">
    <source>
        <dbReference type="Google" id="ProtNLM"/>
    </source>
</evidence>
<keyword evidence="10" id="KW-1185">Reference proteome</keyword>
<comment type="caution">
    <text evidence="9">The sequence shown here is derived from an EMBL/GenBank/DDBJ whole genome shotgun (WGS) entry which is preliminary data.</text>
</comment>
<comment type="subcellular location">
    <subcellularLocation>
        <location evidence="1">Cell outer membrane</location>
    </subcellularLocation>
</comment>
<dbReference type="AlphaFoldDB" id="U6REM5"/>
<keyword evidence="3 6" id="KW-0732">Signal</keyword>
<evidence type="ECO:0000256" key="6">
    <source>
        <dbReference type="SAM" id="SignalP"/>
    </source>
</evidence>
<dbReference type="GO" id="GO:0009279">
    <property type="term" value="C:cell outer membrane"/>
    <property type="evidence" value="ECO:0007669"/>
    <property type="project" value="UniProtKB-SubCell"/>
</dbReference>
<evidence type="ECO:0000256" key="2">
    <source>
        <dbReference type="ARBA" id="ARBA00006275"/>
    </source>
</evidence>
<dbReference type="PROSITE" id="PS51257">
    <property type="entry name" value="PROKAR_LIPOPROTEIN"/>
    <property type="match status" value="1"/>
</dbReference>
<sequence>MKKIIYSLLSILLCGLQSCVDLDMAPYNQVASGNMWSNAALTNQGVAGVYAKMRGWGVYSTSYSYNVVPFECLGMTGEAYRSIPYTSGTAGADNGFFSTMWKNLYEGVHRANDAIANLSEVGGGGVDEETRLRLLSESKFLRAYYYMRLNELYGRYGLGVPIYTEPLASVEDCTKGQSPESEVWDLIVQDLTDCINEPNFPDHYKEKGRACKGAAYALRGRAYLMQGAKYNYNNAVGKVESTTIDASLLRLAVADFEKVKGCGFDLFQGGYKELFTEENEACIEMIFSLQNISKPDYGSAIQKYCGTRSMMDRENNTGFSYYAPSPAIVDLYEYKDGTPFDWNDIIPGYFDVPALDRLVYFLRDTIADGQLVGGTALRKAVKNKMKASNEHLYLSGGNEARLKKAWENRDPRLNYNVIMPYGEEFLGGDGDMYKAGNTTPVPYVYRWPVRQSSHSVKAQEAADWGVTGKYDLKQDGNGEAEFAYRHRKFVMEGYDCEYAYNSPIDEPILRYAYVLLMWSEALLQLDELDAAAEKVNMIRQRTSVEMPPYTFASKEDGLNKIRNESRRELINESVNFYEELRWGTLRETKYSTYMGYEPCAHTCNGQQSSGNGGVKWSETNDYSIFPVPSAEIEKNPNLKKTPGWLY</sequence>
<evidence type="ECO:0000259" key="8">
    <source>
        <dbReference type="Pfam" id="PF14322"/>
    </source>
</evidence>
<dbReference type="PATRIC" id="fig|1121098.3.peg.2802"/>
<dbReference type="InterPro" id="IPR011990">
    <property type="entry name" value="TPR-like_helical_dom_sf"/>
</dbReference>
<accession>U6REM5</accession>
<dbReference type="Pfam" id="PF07980">
    <property type="entry name" value="SusD_RagB"/>
    <property type="match status" value="1"/>
</dbReference>
<feature type="domain" description="SusD-like N-terminal" evidence="8">
    <location>
        <begin position="23"/>
        <end position="224"/>
    </location>
</feature>
<dbReference type="InterPro" id="IPR033985">
    <property type="entry name" value="SusD-like_N"/>
</dbReference>
<protein>
    <recommendedName>
        <fullName evidence="11">RagB/SusD domain-containing protein</fullName>
    </recommendedName>
</protein>
<keyword evidence="5" id="KW-0998">Cell outer membrane</keyword>
<evidence type="ECO:0000313" key="9">
    <source>
        <dbReference type="EMBL" id="EOA53648.1"/>
    </source>
</evidence>
<dbReference type="HOGENOM" id="CLU_015553_1_0_10"/>
<evidence type="ECO:0000259" key="7">
    <source>
        <dbReference type="Pfam" id="PF07980"/>
    </source>
</evidence>
<dbReference type="OrthoDB" id="1109873at2"/>